<name>A0ABR3R0Q6_9PLEO</name>
<organism evidence="1 2">
    <name type="scientific">Paraconiothyrium brasiliense</name>
    <dbReference type="NCBI Taxonomy" id="300254"/>
    <lineage>
        <taxon>Eukaryota</taxon>
        <taxon>Fungi</taxon>
        <taxon>Dikarya</taxon>
        <taxon>Ascomycota</taxon>
        <taxon>Pezizomycotina</taxon>
        <taxon>Dothideomycetes</taxon>
        <taxon>Pleosporomycetidae</taxon>
        <taxon>Pleosporales</taxon>
        <taxon>Massarineae</taxon>
        <taxon>Didymosphaeriaceae</taxon>
        <taxon>Paraconiothyrium</taxon>
    </lineage>
</organism>
<dbReference type="Proteomes" id="UP001521785">
    <property type="component" value="Unassembled WGS sequence"/>
</dbReference>
<keyword evidence="2" id="KW-1185">Reference proteome</keyword>
<evidence type="ECO:0000313" key="2">
    <source>
        <dbReference type="Proteomes" id="UP001521785"/>
    </source>
</evidence>
<evidence type="ECO:0000313" key="1">
    <source>
        <dbReference type="EMBL" id="KAL1598009.1"/>
    </source>
</evidence>
<sequence>MESQSDAPQAWADSRQRVGFVVYRTDYRDDAQWARFMAFLNNQAHTGLIDDGKGDIIKYLDWRVQVCPPTSHQQTISLTETQSTPDLQGANEIEVRKRFNDWLQSGEEDPDDSYRYRACVLVDDVSLDAVDEWMEGKSLDDDDPLTLFDRRGRVSVWLVSRHEEEGEFEVGLSYLFPTVAFLIQMEGEGQGWDAVAVPLGETATPW</sequence>
<gene>
    <name evidence="1" type="ORF">SLS60_008497</name>
</gene>
<comment type="caution">
    <text evidence="1">The sequence shown here is derived from an EMBL/GenBank/DDBJ whole genome shotgun (WGS) entry which is preliminary data.</text>
</comment>
<accession>A0ABR3R0Q6</accession>
<dbReference type="EMBL" id="JAKJXO020000012">
    <property type="protein sequence ID" value="KAL1598009.1"/>
    <property type="molecule type" value="Genomic_DNA"/>
</dbReference>
<reference evidence="1 2" key="1">
    <citation type="submission" date="2024-02" db="EMBL/GenBank/DDBJ databases">
        <title>De novo assembly and annotation of 12 fungi associated with fruit tree decline syndrome in Ontario, Canada.</title>
        <authorList>
            <person name="Sulman M."/>
            <person name="Ellouze W."/>
            <person name="Ilyukhin E."/>
        </authorList>
    </citation>
    <scope>NUCLEOTIDE SEQUENCE [LARGE SCALE GENOMIC DNA]</scope>
    <source>
        <strain evidence="1 2">M42-189</strain>
    </source>
</reference>
<proteinExistence type="predicted"/>
<protein>
    <submittedName>
        <fullName evidence="1">Uncharacterized protein</fullName>
    </submittedName>
</protein>